<gene>
    <name evidence="2" type="ORF">P0Y48_02580</name>
</gene>
<dbReference type="Proteomes" id="UP001213972">
    <property type="component" value="Chromosome"/>
</dbReference>
<accession>A0AAJ5W344</accession>
<dbReference type="EMBL" id="CP119321">
    <property type="protein sequence ID" value="WEK14114.1"/>
    <property type="molecule type" value="Genomic_DNA"/>
</dbReference>
<evidence type="ECO:0000256" key="1">
    <source>
        <dbReference type="SAM" id="Phobius"/>
    </source>
</evidence>
<keyword evidence="1" id="KW-0472">Membrane</keyword>
<organism evidence="2 3">
    <name type="scientific">Candidatus Microbacterium phytovorans</name>
    <dbReference type="NCBI Taxonomy" id="3121374"/>
    <lineage>
        <taxon>Bacteria</taxon>
        <taxon>Bacillati</taxon>
        <taxon>Actinomycetota</taxon>
        <taxon>Actinomycetes</taxon>
        <taxon>Micrococcales</taxon>
        <taxon>Microbacteriaceae</taxon>
        <taxon>Microbacterium</taxon>
    </lineage>
</organism>
<evidence type="ECO:0000313" key="2">
    <source>
        <dbReference type="EMBL" id="WEK14114.1"/>
    </source>
</evidence>
<name>A0AAJ5W344_9MICO</name>
<keyword evidence="1" id="KW-0812">Transmembrane</keyword>
<evidence type="ECO:0000313" key="3">
    <source>
        <dbReference type="Proteomes" id="UP001213972"/>
    </source>
</evidence>
<feature type="transmembrane region" description="Helical" evidence="1">
    <location>
        <begin position="38"/>
        <end position="59"/>
    </location>
</feature>
<reference evidence="2" key="1">
    <citation type="submission" date="2023-03" db="EMBL/GenBank/DDBJ databases">
        <title>Andean soil-derived lignocellulolytic bacterial consortium as a source of novel taxa and putative plastic-active enzymes.</title>
        <authorList>
            <person name="Diaz-Garcia L."/>
            <person name="Chuvochina M."/>
            <person name="Feuerriegel G."/>
            <person name="Bunk B."/>
            <person name="Sproer C."/>
            <person name="Streit W.R."/>
            <person name="Rodriguez L.M."/>
            <person name="Overmann J."/>
            <person name="Jimenez D.J."/>
        </authorList>
    </citation>
    <scope>NUCLEOTIDE SEQUENCE</scope>
    <source>
        <strain evidence="2">MAG 4610</strain>
    </source>
</reference>
<keyword evidence="1" id="KW-1133">Transmembrane helix</keyword>
<protein>
    <recommendedName>
        <fullName evidence="4">PilN domain-containing protein</fullName>
    </recommendedName>
</protein>
<evidence type="ECO:0008006" key="4">
    <source>
        <dbReference type="Google" id="ProtNLM"/>
    </source>
</evidence>
<sequence length="215" mass="23192">MALRSVTPALALGGAPRVNLMPRAAIERRQRATLLRQWIWVLAATLLVIAIVSAGAYTLQAAAQQRLDAEQARTDGLLTELAGLQPVRTKLALQTDLTDFRSRAMGTDIAWTPVIAEFTRALPDGLYFEGWDLSPGGLLQGDDPAAEIGLQGDLLLTGGDPRDMAPLIRSIRALPGVLDADGWTQSFEENSYHHVVRVTLDQSVYTGAFATESDG</sequence>
<proteinExistence type="predicted"/>
<dbReference type="AlphaFoldDB" id="A0AAJ5W344"/>